<dbReference type="GO" id="GO:0005886">
    <property type="term" value="C:plasma membrane"/>
    <property type="evidence" value="ECO:0007669"/>
    <property type="project" value="InterPro"/>
</dbReference>
<evidence type="ECO:0000259" key="3">
    <source>
        <dbReference type="Pfam" id="PF10099"/>
    </source>
</evidence>
<protein>
    <submittedName>
        <fullName evidence="5">Anti-sigma factor</fullName>
    </submittedName>
    <submittedName>
        <fullName evidence="4">Anti-sigma-K factor rskA</fullName>
    </submittedName>
</protein>
<feature type="region of interest" description="Disordered" evidence="1">
    <location>
        <begin position="86"/>
        <end position="105"/>
    </location>
</feature>
<keyword evidence="7" id="KW-1185">Reference proteome</keyword>
<sequence length="275" mass="27883">MTPIDGAHIAADDLHLLALAEQGASAGERAHLAACAECAEEYLALRQVVQLGRAAGSDPLLTPPAGVWAGIHAELGLSDTVRRPPSFASTPELMDAAPPPRASASPVVASLPVESTPESLSAPAPVRPLPRRRWVPFAAAAGVIGLVGGIAIGVASTTGPPPEQVVAEAALDALPGWTASGSARVEQAADGRRSVVVDLDAAAIPGSGLREVWLLKADASSLVSIGFLDGSTGRFTIPASVDLTQYPLVDVSAEPADGDPAHSGDSIVRGALHRL</sequence>
<keyword evidence="2" id="KW-0812">Transmembrane</keyword>
<name>A0A4R8VFV7_9MICO</name>
<feature type="transmembrane region" description="Helical" evidence="2">
    <location>
        <begin position="134"/>
        <end position="155"/>
    </location>
</feature>
<dbReference type="RefSeq" id="WP_092339069.1">
    <property type="nucleotide sequence ID" value="NZ_FNIB01000002.1"/>
</dbReference>
<dbReference type="AlphaFoldDB" id="A0A4R8VFV7"/>
<evidence type="ECO:0000256" key="2">
    <source>
        <dbReference type="SAM" id="Phobius"/>
    </source>
</evidence>
<evidence type="ECO:0000313" key="5">
    <source>
        <dbReference type="EMBL" id="TFB81132.1"/>
    </source>
</evidence>
<gene>
    <name evidence="5" type="ORF">E3O21_04580</name>
    <name evidence="4" type="ORF">SAMN05216368_102142</name>
</gene>
<dbReference type="EMBL" id="SOFD01000009">
    <property type="protein sequence ID" value="TFB81132.1"/>
    <property type="molecule type" value="Genomic_DNA"/>
</dbReference>
<dbReference type="STRING" id="1424659.SAMN05216368_102142"/>
<dbReference type="InterPro" id="IPR018764">
    <property type="entry name" value="RskA_C"/>
</dbReference>
<proteinExistence type="predicted"/>
<reference evidence="5 7" key="2">
    <citation type="submission" date="2019-03" db="EMBL/GenBank/DDBJ databases">
        <title>Genomics of glacier-inhabiting Cryobacterium strains.</title>
        <authorList>
            <person name="Liu Q."/>
            <person name="Xin Y.-H."/>
        </authorList>
    </citation>
    <scope>NUCLEOTIDE SEQUENCE [LARGE SCALE GENOMIC DNA]</scope>
    <source>
        <strain evidence="5 7">Hh8</strain>
    </source>
</reference>
<evidence type="ECO:0000256" key="1">
    <source>
        <dbReference type="SAM" id="MobiDB-lite"/>
    </source>
</evidence>
<keyword evidence="2" id="KW-0472">Membrane</keyword>
<dbReference type="Pfam" id="PF10099">
    <property type="entry name" value="RskA_C"/>
    <property type="match status" value="1"/>
</dbReference>
<evidence type="ECO:0000313" key="6">
    <source>
        <dbReference type="Proteomes" id="UP000199639"/>
    </source>
</evidence>
<evidence type="ECO:0000313" key="7">
    <source>
        <dbReference type="Proteomes" id="UP000298252"/>
    </source>
</evidence>
<accession>A0A4R8VFV7</accession>
<reference evidence="4 6" key="1">
    <citation type="submission" date="2016-10" db="EMBL/GenBank/DDBJ databases">
        <authorList>
            <person name="Varghese N."/>
            <person name="Submissions S."/>
        </authorList>
    </citation>
    <scope>NUCLEOTIDE SEQUENCE [LARGE SCALE GENOMIC DNA]</scope>
    <source>
        <strain evidence="4 6">CGMCC 1.11215</strain>
    </source>
</reference>
<organism evidence="4 6">
    <name type="scientific">Cryobacterium flavum</name>
    <dbReference type="NCBI Taxonomy" id="1424659"/>
    <lineage>
        <taxon>Bacteria</taxon>
        <taxon>Bacillati</taxon>
        <taxon>Actinomycetota</taxon>
        <taxon>Actinomycetes</taxon>
        <taxon>Micrococcales</taxon>
        <taxon>Microbacteriaceae</taxon>
        <taxon>Cryobacterium</taxon>
    </lineage>
</organism>
<evidence type="ECO:0000313" key="4">
    <source>
        <dbReference type="EMBL" id="SDM74301.1"/>
    </source>
</evidence>
<keyword evidence="2" id="KW-1133">Transmembrane helix</keyword>
<dbReference type="Proteomes" id="UP000199639">
    <property type="component" value="Unassembled WGS sequence"/>
</dbReference>
<dbReference type="Proteomes" id="UP000298252">
    <property type="component" value="Unassembled WGS sequence"/>
</dbReference>
<dbReference type="EMBL" id="FNIB01000002">
    <property type="protein sequence ID" value="SDM74301.1"/>
    <property type="molecule type" value="Genomic_DNA"/>
</dbReference>
<feature type="domain" description="Anti-sigma K factor RskA C-terminal" evidence="3">
    <location>
        <begin position="138"/>
        <end position="265"/>
    </location>
</feature>